<dbReference type="EMBL" id="AOGK01000036">
    <property type="protein sequence ID" value="MDG5978334.1"/>
    <property type="molecule type" value="Genomic_DNA"/>
</dbReference>
<accession>A0A9X4SCC3</accession>
<evidence type="ECO:0000313" key="3">
    <source>
        <dbReference type="Proteomes" id="UP001152876"/>
    </source>
</evidence>
<dbReference type="SUPFAM" id="SSF88723">
    <property type="entry name" value="PIN domain-like"/>
    <property type="match status" value="1"/>
</dbReference>
<dbReference type="PANTHER" id="PTHR34610:SF4">
    <property type="entry name" value="SLL8027 PROTEIN"/>
    <property type="match status" value="1"/>
</dbReference>
<dbReference type="OrthoDB" id="9792229at2"/>
<reference evidence="2" key="1">
    <citation type="submission" date="2013-01" db="EMBL/GenBank/DDBJ databases">
        <title>Genome draft of Hydrogenophaga taeniospiralis 2K1.</title>
        <authorList>
            <person name="Gomila M."/>
            <person name="Lalucat J."/>
        </authorList>
    </citation>
    <scope>NUCLEOTIDE SEQUENCE</scope>
    <source>
        <strain evidence="2">CCUG 15921</strain>
    </source>
</reference>
<organism evidence="2 3">
    <name type="scientific">Hydrogenophaga taeniospiralis CCUG 15921</name>
    <dbReference type="NCBI Taxonomy" id="1281780"/>
    <lineage>
        <taxon>Bacteria</taxon>
        <taxon>Pseudomonadati</taxon>
        <taxon>Pseudomonadota</taxon>
        <taxon>Betaproteobacteria</taxon>
        <taxon>Burkholderiales</taxon>
        <taxon>Comamonadaceae</taxon>
        <taxon>Hydrogenophaga</taxon>
    </lineage>
</organism>
<dbReference type="InterPro" id="IPR002850">
    <property type="entry name" value="PIN_toxin-like"/>
</dbReference>
<dbReference type="GO" id="GO:0003677">
    <property type="term" value="F:DNA binding"/>
    <property type="evidence" value="ECO:0007669"/>
    <property type="project" value="UniProtKB-KW"/>
</dbReference>
<gene>
    <name evidence="2" type="ORF">H010_23995</name>
</gene>
<evidence type="ECO:0000313" key="2">
    <source>
        <dbReference type="EMBL" id="MDG5978334.1"/>
    </source>
</evidence>
<feature type="domain" description="PIN" evidence="1">
    <location>
        <begin position="5"/>
        <end position="118"/>
    </location>
</feature>
<dbReference type="RefSeq" id="WP_068176192.1">
    <property type="nucleotide sequence ID" value="NZ_AOGK01000036.1"/>
</dbReference>
<dbReference type="PANTHER" id="PTHR34610">
    <property type="entry name" value="SSL7007 PROTEIN"/>
    <property type="match status" value="1"/>
</dbReference>
<dbReference type="InterPro" id="IPR002716">
    <property type="entry name" value="PIN_dom"/>
</dbReference>
<proteinExistence type="predicted"/>
<dbReference type="AlphaFoldDB" id="A0A9X4SCC3"/>
<keyword evidence="3" id="KW-1185">Reference proteome</keyword>
<protein>
    <submittedName>
        <fullName evidence="2">PIN domain DNA-binding protein</fullName>
    </submittedName>
</protein>
<dbReference type="InterPro" id="IPR029060">
    <property type="entry name" value="PIN-like_dom_sf"/>
</dbReference>
<dbReference type="Pfam" id="PF13470">
    <property type="entry name" value="PIN_3"/>
    <property type="match status" value="1"/>
</dbReference>
<keyword evidence="2" id="KW-0238">DNA-binding</keyword>
<dbReference type="Proteomes" id="UP001152876">
    <property type="component" value="Unassembled WGS sequence"/>
</dbReference>
<evidence type="ECO:0000259" key="1">
    <source>
        <dbReference type="SMART" id="SM00670"/>
    </source>
</evidence>
<sequence>MSFAECIVVDTGIWVSAALRPASLPAQAVALAFARYEVCASSATLDELQRVLARDKFDRYLPKAAREAFFDGVQQRVLRVEVHSEVTDCTDPKDNPFLALALDARASLLLASDPHLCSLHPWRGIPILNPAAFVAALAAKR</sequence>
<comment type="caution">
    <text evidence="2">The sequence shown here is derived from an EMBL/GenBank/DDBJ whole genome shotgun (WGS) entry which is preliminary data.</text>
</comment>
<dbReference type="NCBIfam" id="TIGR00305">
    <property type="entry name" value="putative toxin-antitoxin system toxin component, PIN family"/>
    <property type="match status" value="1"/>
</dbReference>
<dbReference type="SMART" id="SM00670">
    <property type="entry name" value="PINc"/>
    <property type="match status" value="1"/>
</dbReference>
<name>A0A9X4SCC3_9BURK</name>